<dbReference type="RefSeq" id="WP_229953540.1">
    <property type="nucleotide sequence ID" value="NZ_BAAAEM010000003.1"/>
</dbReference>
<evidence type="ECO:0000313" key="2">
    <source>
        <dbReference type="Proteomes" id="UP001500713"/>
    </source>
</evidence>
<dbReference type="EMBL" id="BAAAEM010000003">
    <property type="protein sequence ID" value="GAA0481128.1"/>
    <property type="molecule type" value="Genomic_DNA"/>
</dbReference>
<name>A0ABP3KJC3_9SPHN</name>
<evidence type="ECO:0008006" key="3">
    <source>
        <dbReference type="Google" id="ProtNLM"/>
    </source>
</evidence>
<proteinExistence type="predicted"/>
<accession>A0ABP3KJC3</accession>
<keyword evidence="2" id="KW-1185">Reference proteome</keyword>
<gene>
    <name evidence="1" type="ORF">GCM10009096_24060</name>
</gene>
<sequence>MKHLVYRDRIHKSGRLVGQVEKYWPDHDSRGLYELADPDFGKEKHHKKNAIYAGSEAAAVSLVKRFGFHLRMRGHLTGQRNLISPEEIKDTPNA</sequence>
<comment type="caution">
    <text evidence="1">The sequence shown here is derived from an EMBL/GenBank/DDBJ whole genome shotgun (WGS) entry which is preliminary data.</text>
</comment>
<reference evidence="2" key="1">
    <citation type="journal article" date="2019" name="Int. J. Syst. Evol. Microbiol.">
        <title>The Global Catalogue of Microorganisms (GCM) 10K type strain sequencing project: providing services to taxonomists for standard genome sequencing and annotation.</title>
        <authorList>
            <consortium name="The Broad Institute Genomics Platform"/>
            <consortium name="The Broad Institute Genome Sequencing Center for Infectious Disease"/>
            <person name="Wu L."/>
            <person name="Ma J."/>
        </authorList>
    </citation>
    <scope>NUCLEOTIDE SEQUENCE [LARGE SCALE GENOMIC DNA]</scope>
    <source>
        <strain evidence="2">JCM 14162</strain>
    </source>
</reference>
<organism evidence="1 2">
    <name type="scientific">Parasphingorhabdus litoris</name>
    <dbReference type="NCBI Taxonomy" id="394733"/>
    <lineage>
        <taxon>Bacteria</taxon>
        <taxon>Pseudomonadati</taxon>
        <taxon>Pseudomonadota</taxon>
        <taxon>Alphaproteobacteria</taxon>
        <taxon>Sphingomonadales</taxon>
        <taxon>Sphingomonadaceae</taxon>
        <taxon>Parasphingorhabdus</taxon>
    </lineage>
</organism>
<protein>
    <recommendedName>
        <fullName evidence="3">RES domain-containing protein</fullName>
    </recommendedName>
</protein>
<dbReference type="Proteomes" id="UP001500713">
    <property type="component" value="Unassembled WGS sequence"/>
</dbReference>
<evidence type="ECO:0000313" key="1">
    <source>
        <dbReference type="EMBL" id="GAA0481128.1"/>
    </source>
</evidence>